<reference evidence="9" key="1">
    <citation type="submission" date="2022-01" db="EMBL/GenBank/DDBJ databases">
        <title>Comparative genomics reveals a dynamic genome evolution in the ectomycorrhizal milk-cap (Lactarius) mushrooms.</title>
        <authorList>
            <consortium name="DOE Joint Genome Institute"/>
            <person name="Lebreton A."/>
            <person name="Tang N."/>
            <person name="Kuo A."/>
            <person name="LaButti K."/>
            <person name="Drula E."/>
            <person name="Barry K."/>
            <person name="Clum A."/>
            <person name="Lipzen A."/>
            <person name="Mousain D."/>
            <person name="Ng V."/>
            <person name="Wang R."/>
            <person name="Wang X."/>
            <person name="Dai Y."/>
            <person name="Henrissat B."/>
            <person name="Grigoriev I.V."/>
            <person name="Guerin-Laguette A."/>
            <person name="Yu F."/>
            <person name="Martin F.M."/>
        </authorList>
    </citation>
    <scope>NUCLEOTIDE SEQUENCE</scope>
    <source>
        <strain evidence="9">QP</strain>
    </source>
</reference>
<dbReference type="InterPro" id="IPR019528">
    <property type="entry name" value="PACT_domain"/>
</dbReference>
<keyword evidence="4 6" id="KW-0175">Coiled coil</keyword>
<keyword evidence="10" id="KW-1185">Reference proteome</keyword>
<dbReference type="GO" id="GO:0005737">
    <property type="term" value="C:cytoplasm"/>
    <property type="evidence" value="ECO:0007669"/>
    <property type="project" value="TreeGrafter"/>
</dbReference>
<feature type="region of interest" description="Disordered" evidence="7">
    <location>
        <begin position="1455"/>
        <end position="1495"/>
    </location>
</feature>
<keyword evidence="5" id="KW-0206">Cytoskeleton</keyword>
<feature type="compositionally biased region" description="Basic and acidic residues" evidence="7">
    <location>
        <begin position="1374"/>
        <end position="1395"/>
    </location>
</feature>
<feature type="region of interest" description="Disordered" evidence="7">
    <location>
        <begin position="492"/>
        <end position="516"/>
    </location>
</feature>
<evidence type="ECO:0000313" key="9">
    <source>
        <dbReference type="EMBL" id="KAH9000393.1"/>
    </source>
</evidence>
<feature type="coiled-coil region" evidence="6">
    <location>
        <begin position="1073"/>
        <end position="1128"/>
    </location>
</feature>
<evidence type="ECO:0000256" key="6">
    <source>
        <dbReference type="SAM" id="Coils"/>
    </source>
</evidence>
<dbReference type="PANTHER" id="PTHR45615">
    <property type="entry name" value="MYOSIN HEAVY CHAIN, NON-MUSCLE"/>
    <property type="match status" value="1"/>
</dbReference>
<feature type="domain" description="Pericentrin/AKAP-450 centrosomal targeting" evidence="8">
    <location>
        <begin position="1565"/>
        <end position="1640"/>
    </location>
</feature>
<feature type="compositionally biased region" description="Basic and acidic residues" evidence="7">
    <location>
        <begin position="931"/>
        <end position="947"/>
    </location>
</feature>
<feature type="compositionally biased region" description="Polar residues" evidence="7">
    <location>
        <begin position="296"/>
        <end position="305"/>
    </location>
</feature>
<dbReference type="GO" id="GO:0032982">
    <property type="term" value="C:myosin filament"/>
    <property type="evidence" value="ECO:0007669"/>
    <property type="project" value="TreeGrafter"/>
</dbReference>
<feature type="region of interest" description="Disordered" evidence="7">
    <location>
        <begin position="931"/>
        <end position="951"/>
    </location>
</feature>
<feature type="compositionally biased region" description="Polar residues" evidence="7">
    <location>
        <begin position="171"/>
        <end position="183"/>
    </location>
</feature>
<feature type="region of interest" description="Disordered" evidence="7">
    <location>
        <begin position="153"/>
        <end position="468"/>
    </location>
</feature>
<keyword evidence="2" id="KW-0963">Cytoplasm</keyword>
<evidence type="ECO:0000256" key="4">
    <source>
        <dbReference type="ARBA" id="ARBA00023054"/>
    </source>
</evidence>
<evidence type="ECO:0000256" key="2">
    <source>
        <dbReference type="ARBA" id="ARBA00022490"/>
    </source>
</evidence>
<feature type="coiled-coil region" evidence="6">
    <location>
        <begin position="564"/>
        <end position="605"/>
    </location>
</feature>
<accession>A0AAD4QHQ1</accession>
<gene>
    <name evidence="9" type="ORF">EDB92DRAFT_1789705</name>
</gene>
<dbReference type="EMBL" id="JAKELL010000002">
    <property type="protein sequence ID" value="KAH9000393.1"/>
    <property type="molecule type" value="Genomic_DNA"/>
</dbReference>
<comment type="caution">
    <text evidence="9">The sequence shown here is derived from an EMBL/GenBank/DDBJ whole genome shotgun (WGS) entry which is preliminary data.</text>
</comment>
<feature type="compositionally biased region" description="Low complexity" evidence="7">
    <location>
        <begin position="347"/>
        <end position="363"/>
    </location>
</feature>
<dbReference type="Pfam" id="PF10495">
    <property type="entry name" value="PACT_coil_coil"/>
    <property type="match status" value="1"/>
</dbReference>
<evidence type="ECO:0000313" key="10">
    <source>
        <dbReference type="Proteomes" id="UP001201163"/>
    </source>
</evidence>
<dbReference type="GO" id="GO:0005815">
    <property type="term" value="C:microtubule organizing center"/>
    <property type="evidence" value="ECO:0007669"/>
    <property type="project" value="UniProtKB-SubCell"/>
</dbReference>
<feature type="compositionally biased region" description="Polar residues" evidence="7">
    <location>
        <begin position="333"/>
        <end position="346"/>
    </location>
</feature>
<proteinExistence type="predicted"/>
<dbReference type="GO" id="GO:0051015">
    <property type="term" value="F:actin filament binding"/>
    <property type="evidence" value="ECO:0007669"/>
    <property type="project" value="TreeGrafter"/>
</dbReference>
<feature type="compositionally biased region" description="Low complexity" evidence="7">
    <location>
        <begin position="76"/>
        <end position="101"/>
    </location>
</feature>
<evidence type="ECO:0000256" key="5">
    <source>
        <dbReference type="ARBA" id="ARBA00023212"/>
    </source>
</evidence>
<organism evidence="9 10">
    <name type="scientific">Lactarius akahatsu</name>
    <dbReference type="NCBI Taxonomy" id="416441"/>
    <lineage>
        <taxon>Eukaryota</taxon>
        <taxon>Fungi</taxon>
        <taxon>Dikarya</taxon>
        <taxon>Basidiomycota</taxon>
        <taxon>Agaricomycotina</taxon>
        <taxon>Agaricomycetes</taxon>
        <taxon>Russulales</taxon>
        <taxon>Russulaceae</taxon>
        <taxon>Lactarius</taxon>
    </lineage>
</organism>
<feature type="compositionally biased region" description="Basic and acidic residues" evidence="7">
    <location>
        <begin position="185"/>
        <end position="196"/>
    </location>
</feature>
<feature type="region of interest" description="Disordered" evidence="7">
    <location>
        <begin position="608"/>
        <end position="637"/>
    </location>
</feature>
<name>A0AAD4QHQ1_9AGAM</name>
<protein>
    <recommendedName>
        <fullName evidence="8">Pericentrin/AKAP-450 centrosomal targeting domain-containing protein</fullName>
    </recommendedName>
</protein>
<dbReference type="GO" id="GO:0016460">
    <property type="term" value="C:myosin II complex"/>
    <property type="evidence" value="ECO:0007669"/>
    <property type="project" value="TreeGrafter"/>
</dbReference>
<dbReference type="PANTHER" id="PTHR45615:SF40">
    <property type="entry name" value="MYOSIN HEAVY CHAIN, NON-MUSCLE"/>
    <property type="match status" value="1"/>
</dbReference>
<feature type="region of interest" description="Disordered" evidence="7">
    <location>
        <begin position="1365"/>
        <end position="1395"/>
    </location>
</feature>
<comment type="subcellular location">
    <subcellularLocation>
        <location evidence="1">Cytoplasm</location>
        <location evidence="1">Cytoskeleton</location>
        <location evidence="1">Microtubule organizing center</location>
    </subcellularLocation>
</comment>
<evidence type="ECO:0000256" key="7">
    <source>
        <dbReference type="SAM" id="MobiDB-lite"/>
    </source>
</evidence>
<evidence type="ECO:0000256" key="3">
    <source>
        <dbReference type="ARBA" id="ARBA00022553"/>
    </source>
</evidence>
<feature type="compositionally biased region" description="Low complexity" evidence="7">
    <location>
        <begin position="209"/>
        <end position="232"/>
    </location>
</feature>
<feature type="compositionally biased region" description="Polar residues" evidence="7">
    <location>
        <begin position="36"/>
        <end position="75"/>
    </location>
</feature>
<evidence type="ECO:0000259" key="8">
    <source>
        <dbReference type="Pfam" id="PF10495"/>
    </source>
</evidence>
<evidence type="ECO:0000256" key="1">
    <source>
        <dbReference type="ARBA" id="ARBA00004267"/>
    </source>
</evidence>
<dbReference type="Proteomes" id="UP001201163">
    <property type="component" value="Unassembled WGS sequence"/>
</dbReference>
<keyword evidence="3" id="KW-0597">Phosphoprotein</keyword>
<dbReference type="Gene3D" id="1.10.287.1490">
    <property type="match status" value="1"/>
</dbReference>
<feature type="coiled-coil region" evidence="6">
    <location>
        <begin position="1182"/>
        <end position="1322"/>
    </location>
</feature>
<sequence length="1669" mass="185912">MALVETPSRIWRRIEADEQNDVPSLPDLPSFDDSNDLNATTTTTSDESQLNTSSPIQSTPVPSSAIRLQSNTPSTARFAQSIASRASRSGSAFSSSAGSSFKPTASTQRTDISFDDISAIPPYPPQNRVGLDEPEINEAGLDDDLSLAEALQPLSHVGSPFSPEDAAGDGHTNSVKYNYSVSLRSEPKPSPLDKMRNVSFRRPIQRIRTPSLTQTLSSPSSPSNSTPHSSRSAGPTHADDAPSLSILSIPPPPHDSDGEPTSPGDLPLPSDTSGSRDLEQDLEQALAGNDDHTTPEETAQANSAADSDELPDDPGPTFSSEEPTPHPSATPVFVSSNRADTLSLPTVSVAASSPGPSVMFTPTPAFPPRPRPRFFAPGLPSTPGVASEQGGTDDNDLATPYSRRRSFLIDVINSTARPRFAQPTPRPPRTAHATMLEEEDESTSPDPSSHSSGMKSVAEQSQTSVATIKPFNVAPVGFTPAPRQRTRAMGRLSHPLARGWTAPGSESEDAGEGVSFASTASPQDLTALPRANASFDQVIGLGAGGHGIGRFNASKLNAYLHGLNRRLQQESENLAGQVGLLRNENVGLAEENAALVEEVEFLRQQQMFTGGGGSRRSSAGRRLSDIGPTLGDVKEDAGGEGWMEEKLEMEAELGELRAELHDHRRERDGAVAALEAERAERSRDKERWRERMVEVERGVETIIHDLAAKVENAEAAARDATEKERQLKELERAVKRAEEDAESAQTRAENAEKMLGDHSELGSKLHDANEKIAKSTAELRDLRSHVEQLEDEVAEADHRLQGEQSRAQKLQDDLEVKDARMEDLERKLSGQEANLQECERELQDAKAYITELEADAGVALDHIEALQREIQEAHEKATRDDSAGATLKREAERDAELVKQLEDALDAAEQKMRADGEVLGELRGKVAVLERERERAEKSRTDERNADLEEAEEQIEALERELDDAHREIGRLNNELAHSPARKALDRVRDAKIELLEKEKEDLQEHLNDLKREVVGWNTPSKLGNASGISPVHRQMLNMTLKTPKTPGAPLRDMTWLRSSPSDPSVAPYVAEIQRLERELGRANESIDEKLDRLEHAGFGNVQLEMRLNDERVRAVALEEDVARLDRREERRLRRLSKAKCPHCRQKVDLRGLNRVADGDESSTVDFSILSYASESTPAKTSESLRAELQVVNGELALMKEQWQEERRQLIGDNAVLQDAANRLNLQVQGVKERAEQKERRNEKARSGILGELDQAKQAIADLEEDLKAERARLRGLTVEQGRAEREKEDVLLQLRRTESDMEDVKHQLQRVKRDKDDLEGELRVTATAEQKARLLEVKAEENAETIEHLRHERSLLVTEHKKLQQRFKNASEQMDKLREEHRASQKSHDSRRHALDLQRIEIEELKKALADQAGALQATEAAHIRAAAAQAREREQDVVVASLEADLARVRRSAESLGRDLRGERKRREEENARRDAERKAERSRARKEVEDTRKELETVLRERKQAGAELRLLHEQLNLLEGEKKTWNGHKCALDSSQLSALRDQHKLESKGLIVQIHYLKAKFTRENTLRMDLSYQKRYLLVLLSRRERSEEHILAMIAKITSPIPGLPPKPRRMTLRTVARGMVFLQRIRRASEIWRAQCAPKPAIKAALEDVRRRRQQRTRPPR</sequence>
<dbReference type="GO" id="GO:0000146">
    <property type="term" value="F:microfilament motor activity"/>
    <property type="evidence" value="ECO:0007669"/>
    <property type="project" value="TreeGrafter"/>
</dbReference>
<feature type="region of interest" description="Disordered" evidence="7">
    <location>
        <begin position="1"/>
        <end position="110"/>
    </location>
</feature>